<dbReference type="Pfam" id="PF12780">
    <property type="entry name" value="AAA_8"/>
    <property type="match status" value="1"/>
</dbReference>
<dbReference type="GO" id="GO:0007018">
    <property type="term" value="P:microtubule-based movement"/>
    <property type="evidence" value="ECO:0007669"/>
    <property type="project" value="InterPro"/>
</dbReference>
<dbReference type="PANTHER" id="PTHR46961:SF14">
    <property type="entry name" value="DYNEIN HEAVY CHAIN 11, AXONEMAL"/>
    <property type="match status" value="1"/>
</dbReference>
<keyword evidence="4" id="KW-1185">Reference proteome</keyword>
<dbReference type="GO" id="GO:0051959">
    <property type="term" value="F:dynein light intermediate chain binding"/>
    <property type="evidence" value="ECO:0007669"/>
    <property type="project" value="InterPro"/>
</dbReference>
<dbReference type="AlphaFoldDB" id="A0AAW0I1I8"/>
<dbReference type="GO" id="GO:0030286">
    <property type="term" value="C:dynein complex"/>
    <property type="evidence" value="ECO:0007669"/>
    <property type="project" value="InterPro"/>
</dbReference>
<organism evidence="3 4">
    <name type="scientific">Myodes glareolus</name>
    <name type="common">Bank vole</name>
    <name type="synonym">Clethrionomys glareolus</name>
    <dbReference type="NCBI Taxonomy" id="447135"/>
    <lineage>
        <taxon>Eukaryota</taxon>
        <taxon>Metazoa</taxon>
        <taxon>Chordata</taxon>
        <taxon>Craniata</taxon>
        <taxon>Vertebrata</taxon>
        <taxon>Euteleostomi</taxon>
        <taxon>Mammalia</taxon>
        <taxon>Eutheria</taxon>
        <taxon>Euarchontoglires</taxon>
        <taxon>Glires</taxon>
        <taxon>Rodentia</taxon>
        <taxon>Myomorpha</taxon>
        <taxon>Muroidea</taxon>
        <taxon>Cricetidae</taxon>
        <taxon>Arvicolinae</taxon>
        <taxon>Myodes</taxon>
    </lineage>
</organism>
<dbReference type="InterPro" id="IPR024317">
    <property type="entry name" value="Dynein_heavy_chain_D4_dom"/>
</dbReference>
<evidence type="ECO:0000256" key="1">
    <source>
        <dbReference type="ARBA" id="ARBA00008887"/>
    </source>
</evidence>
<gene>
    <name evidence="3" type="ORF">U0070_024839</name>
</gene>
<evidence type="ECO:0000259" key="2">
    <source>
        <dbReference type="Pfam" id="PF12780"/>
    </source>
</evidence>
<dbReference type="InterPro" id="IPR026983">
    <property type="entry name" value="DHC"/>
</dbReference>
<reference evidence="3 4" key="1">
    <citation type="journal article" date="2023" name="bioRxiv">
        <title>Conserved and derived expression patterns and positive selection on dental genes reveal complex evolutionary context of ever-growing rodent molars.</title>
        <authorList>
            <person name="Calamari Z.T."/>
            <person name="Song A."/>
            <person name="Cohen E."/>
            <person name="Akter M."/>
            <person name="Roy R.D."/>
            <person name="Hallikas O."/>
            <person name="Christensen M.M."/>
            <person name="Li P."/>
            <person name="Marangoni P."/>
            <person name="Jernvall J."/>
            <person name="Klein O.D."/>
        </authorList>
    </citation>
    <scope>NUCLEOTIDE SEQUENCE [LARGE SCALE GENOMIC DNA]</scope>
    <source>
        <strain evidence="3">V071</strain>
    </source>
</reference>
<sequence length="152" mass="16729">CRISRILRIPQGHALLVGVGGTGKQSLSRLAAYLCGMEVFQITLTEGYGTQELRVDLANLYIRAGAKNMPTVFLLTDAHVLDESFLVLINDLLASGDIPDLFDDEDMDNVVSGIRNEVRGLGMVDSREGCWAFFLARVRLQLKVRSISVTCI</sequence>
<dbReference type="Proteomes" id="UP001488838">
    <property type="component" value="Unassembled WGS sequence"/>
</dbReference>
<comment type="similarity">
    <text evidence="1">Belongs to the dynein heavy chain family.</text>
</comment>
<dbReference type="Gene3D" id="3.40.50.300">
    <property type="entry name" value="P-loop containing nucleotide triphosphate hydrolases"/>
    <property type="match status" value="1"/>
</dbReference>
<feature type="domain" description="Dynein heavy chain AAA module D4" evidence="2">
    <location>
        <begin position="1"/>
        <end position="144"/>
    </location>
</feature>
<comment type="caution">
    <text evidence="3">The sequence shown here is derived from an EMBL/GenBank/DDBJ whole genome shotgun (WGS) entry which is preliminary data.</text>
</comment>
<proteinExistence type="inferred from homology"/>
<dbReference type="GO" id="GO:0045505">
    <property type="term" value="F:dynein intermediate chain binding"/>
    <property type="evidence" value="ECO:0007669"/>
    <property type="project" value="InterPro"/>
</dbReference>
<dbReference type="PANTHER" id="PTHR46961">
    <property type="entry name" value="DYNEIN HEAVY CHAIN 1, AXONEMAL-LIKE PROTEIN"/>
    <property type="match status" value="1"/>
</dbReference>
<dbReference type="SUPFAM" id="SSF52540">
    <property type="entry name" value="P-loop containing nucleoside triphosphate hydrolases"/>
    <property type="match status" value="1"/>
</dbReference>
<evidence type="ECO:0000313" key="3">
    <source>
        <dbReference type="EMBL" id="KAK7808150.1"/>
    </source>
</evidence>
<evidence type="ECO:0000313" key="4">
    <source>
        <dbReference type="Proteomes" id="UP001488838"/>
    </source>
</evidence>
<dbReference type="EMBL" id="JBBHLL010000246">
    <property type="protein sequence ID" value="KAK7808150.1"/>
    <property type="molecule type" value="Genomic_DNA"/>
</dbReference>
<protein>
    <recommendedName>
        <fullName evidence="2">Dynein heavy chain AAA module D4 domain-containing protein</fullName>
    </recommendedName>
</protein>
<accession>A0AAW0I1I8</accession>
<name>A0AAW0I1I8_MYOGA</name>
<feature type="non-terminal residue" evidence="3">
    <location>
        <position position="1"/>
    </location>
</feature>
<dbReference type="InterPro" id="IPR027417">
    <property type="entry name" value="P-loop_NTPase"/>
</dbReference>